<dbReference type="PROSITE" id="PS50157">
    <property type="entry name" value="ZINC_FINGER_C2H2_2"/>
    <property type="match status" value="2"/>
</dbReference>
<evidence type="ECO:0000259" key="9">
    <source>
        <dbReference type="PROSITE" id="PS50157"/>
    </source>
</evidence>
<dbReference type="PANTHER" id="PTHR16515">
    <property type="entry name" value="PR DOMAIN ZINC FINGER PROTEIN"/>
    <property type="match status" value="1"/>
</dbReference>
<keyword evidence="4 8" id="KW-0863">Zinc-finger</keyword>
<evidence type="ECO:0000313" key="11">
    <source>
        <dbReference type="Proteomes" id="UP000410492"/>
    </source>
</evidence>
<evidence type="ECO:0000256" key="7">
    <source>
        <dbReference type="ARBA" id="ARBA00023242"/>
    </source>
</evidence>
<dbReference type="AlphaFoldDB" id="A0A653BWU7"/>
<evidence type="ECO:0000256" key="5">
    <source>
        <dbReference type="ARBA" id="ARBA00022833"/>
    </source>
</evidence>
<evidence type="ECO:0000256" key="3">
    <source>
        <dbReference type="ARBA" id="ARBA00022737"/>
    </source>
</evidence>
<dbReference type="GO" id="GO:0005634">
    <property type="term" value="C:nucleus"/>
    <property type="evidence" value="ECO:0007669"/>
    <property type="project" value="UniProtKB-SubCell"/>
</dbReference>
<dbReference type="GO" id="GO:0010468">
    <property type="term" value="P:regulation of gene expression"/>
    <property type="evidence" value="ECO:0007669"/>
    <property type="project" value="TreeGrafter"/>
</dbReference>
<feature type="domain" description="C2H2-type" evidence="9">
    <location>
        <begin position="10"/>
        <end position="37"/>
    </location>
</feature>
<dbReference type="Pfam" id="PF00096">
    <property type="entry name" value="zf-C2H2"/>
    <property type="match status" value="1"/>
</dbReference>
<dbReference type="InterPro" id="IPR036236">
    <property type="entry name" value="Znf_C2H2_sf"/>
</dbReference>
<proteinExistence type="predicted"/>
<dbReference type="OrthoDB" id="3156061at2759"/>
<reference evidence="10 11" key="1">
    <citation type="submission" date="2019-01" db="EMBL/GenBank/DDBJ databases">
        <authorList>
            <person name="Sayadi A."/>
        </authorList>
    </citation>
    <scope>NUCLEOTIDE SEQUENCE [LARGE SCALE GENOMIC DNA]</scope>
</reference>
<keyword evidence="2" id="KW-0479">Metal-binding</keyword>
<organism evidence="10 11">
    <name type="scientific">Callosobruchus maculatus</name>
    <name type="common">Southern cowpea weevil</name>
    <name type="synonym">Pulse bruchid</name>
    <dbReference type="NCBI Taxonomy" id="64391"/>
    <lineage>
        <taxon>Eukaryota</taxon>
        <taxon>Metazoa</taxon>
        <taxon>Ecdysozoa</taxon>
        <taxon>Arthropoda</taxon>
        <taxon>Hexapoda</taxon>
        <taxon>Insecta</taxon>
        <taxon>Pterygota</taxon>
        <taxon>Neoptera</taxon>
        <taxon>Endopterygota</taxon>
        <taxon>Coleoptera</taxon>
        <taxon>Polyphaga</taxon>
        <taxon>Cucujiformia</taxon>
        <taxon>Chrysomeloidea</taxon>
        <taxon>Chrysomelidae</taxon>
        <taxon>Bruchinae</taxon>
        <taxon>Bruchini</taxon>
        <taxon>Callosobruchus</taxon>
    </lineage>
</organism>
<dbReference type="PANTHER" id="PTHR16515:SF49">
    <property type="entry name" value="GASTRULA ZINC FINGER PROTEIN XLCGF49.1-LIKE-RELATED"/>
    <property type="match status" value="1"/>
</dbReference>
<dbReference type="GO" id="GO:0003677">
    <property type="term" value="F:DNA binding"/>
    <property type="evidence" value="ECO:0007669"/>
    <property type="project" value="UniProtKB-KW"/>
</dbReference>
<dbReference type="Gene3D" id="3.30.160.60">
    <property type="entry name" value="Classic Zinc Finger"/>
    <property type="match status" value="4"/>
</dbReference>
<sequence>MRTHTGDRPYECEVCQKRFARGGQLIQHQRTHTGKKPYICKVCDSSFTCSANLKLDMNRHLDIRNFVCDVCGKSFFRMDALRKHLNCYHKNVKTFHCNICDKMLKGHLPQHMRMHKQDKPHGCAHCGSRFA</sequence>
<dbReference type="SUPFAM" id="SSF57667">
    <property type="entry name" value="beta-beta-alpha zinc fingers"/>
    <property type="match status" value="3"/>
</dbReference>
<keyword evidence="5" id="KW-0862">Zinc</keyword>
<dbReference type="Pfam" id="PF13912">
    <property type="entry name" value="zf-C2H2_6"/>
    <property type="match status" value="1"/>
</dbReference>
<evidence type="ECO:0000256" key="8">
    <source>
        <dbReference type="PROSITE-ProRule" id="PRU00042"/>
    </source>
</evidence>
<dbReference type="EMBL" id="CAACVG010006347">
    <property type="protein sequence ID" value="VEN40115.1"/>
    <property type="molecule type" value="Genomic_DNA"/>
</dbReference>
<dbReference type="FunFam" id="3.30.160.60:FF:001498">
    <property type="entry name" value="Zinc finger protein 404"/>
    <property type="match status" value="1"/>
</dbReference>
<dbReference type="GO" id="GO:0008270">
    <property type="term" value="F:zinc ion binding"/>
    <property type="evidence" value="ECO:0007669"/>
    <property type="project" value="UniProtKB-KW"/>
</dbReference>
<evidence type="ECO:0000256" key="2">
    <source>
        <dbReference type="ARBA" id="ARBA00022723"/>
    </source>
</evidence>
<accession>A0A653BWU7</accession>
<dbReference type="Proteomes" id="UP000410492">
    <property type="component" value="Unassembled WGS sequence"/>
</dbReference>
<feature type="domain" description="C2H2-type" evidence="9">
    <location>
        <begin position="66"/>
        <end position="94"/>
    </location>
</feature>
<keyword evidence="6" id="KW-0238">DNA-binding</keyword>
<evidence type="ECO:0000256" key="1">
    <source>
        <dbReference type="ARBA" id="ARBA00004123"/>
    </source>
</evidence>
<gene>
    <name evidence="10" type="ORF">CALMAC_LOCUS4395</name>
</gene>
<dbReference type="FunFam" id="3.30.160.60:FF:000446">
    <property type="entry name" value="Zinc finger protein"/>
    <property type="match status" value="1"/>
</dbReference>
<comment type="subcellular location">
    <subcellularLocation>
        <location evidence="1">Nucleus</location>
    </subcellularLocation>
</comment>
<keyword evidence="3" id="KW-0677">Repeat</keyword>
<dbReference type="PROSITE" id="PS00028">
    <property type="entry name" value="ZINC_FINGER_C2H2_1"/>
    <property type="match status" value="2"/>
</dbReference>
<evidence type="ECO:0000256" key="4">
    <source>
        <dbReference type="ARBA" id="ARBA00022771"/>
    </source>
</evidence>
<evidence type="ECO:0000256" key="6">
    <source>
        <dbReference type="ARBA" id="ARBA00023125"/>
    </source>
</evidence>
<dbReference type="InterPro" id="IPR013087">
    <property type="entry name" value="Znf_C2H2_type"/>
</dbReference>
<keyword evidence="7" id="KW-0539">Nucleus</keyword>
<protein>
    <recommendedName>
        <fullName evidence="9">C2H2-type domain-containing protein</fullName>
    </recommendedName>
</protein>
<dbReference type="SMART" id="SM00355">
    <property type="entry name" value="ZnF_C2H2"/>
    <property type="match status" value="4"/>
</dbReference>
<keyword evidence="11" id="KW-1185">Reference proteome</keyword>
<dbReference type="InterPro" id="IPR050331">
    <property type="entry name" value="Zinc_finger"/>
</dbReference>
<name>A0A653BWU7_CALMS</name>
<evidence type="ECO:0000313" key="10">
    <source>
        <dbReference type="EMBL" id="VEN40115.1"/>
    </source>
</evidence>